<feature type="region of interest" description="Disordered" evidence="1">
    <location>
        <begin position="1"/>
        <end position="58"/>
    </location>
</feature>
<feature type="compositionally biased region" description="Polar residues" evidence="1">
    <location>
        <begin position="142"/>
        <end position="154"/>
    </location>
</feature>
<feature type="region of interest" description="Disordered" evidence="1">
    <location>
        <begin position="121"/>
        <end position="154"/>
    </location>
</feature>
<gene>
    <name evidence="2" type="ORF">Psuf_049850</name>
</gene>
<evidence type="ECO:0000313" key="2">
    <source>
        <dbReference type="EMBL" id="BCB87672.1"/>
    </source>
</evidence>
<dbReference type="AlphaFoldDB" id="A0A6F8YNH1"/>
<name>A0A6F8YNH1_9ACTN</name>
<dbReference type="Proteomes" id="UP000503011">
    <property type="component" value="Chromosome"/>
</dbReference>
<organism evidence="2 3">
    <name type="scientific">Phytohabitans suffuscus</name>
    <dbReference type="NCBI Taxonomy" id="624315"/>
    <lineage>
        <taxon>Bacteria</taxon>
        <taxon>Bacillati</taxon>
        <taxon>Actinomycetota</taxon>
        <taxon>Actinomycetes</taxon>
        <taxon>Micromonosporales</taxon>
        <taxon>Micromonosporaceae</taxon>
    </lineage>
</organism>
<feature type="region of interest" description="Disordered" evidence="1">
    <location>
        <begin position="82"/>
        <end position="109"/>
    </location>
</feature>
<reference evidence="2 3" key="2">
    <citation type="submission" date="2020-03" db="EMBL/GenBank/DDBJ databases">
        <authorList>
            <person name="Ichikawa N."/>
            <person name="Kimura A."/>
            <person name="Kitahashi Y."/>
            <person name="Uohara A."/>
        </authorList>
    </citation>
    <scope>NUCLEOTIDE SEQUENCE [LARGE SCALE GENOMIC DNA]</scope>
    <source>
        <strain evidence="2 3">NBRC 105367</strain>
    </source>
</reference>
<evidence type="ECO:0000313" key="3">
    <source>
        <dbReference type="Proteomes" id="UP000503011"/>
    </source>
</evidence>
<reference evidence="2 3" key="1">
    <citation type="submission" date="2020-03" db="EMBL/GenBank/DDBJ databases">
        <title>Whole genome shotgun sequence of Phytohabitans suffuscus NBRC 105367.</title>
        <authorList>
            <person name="Komaki H."/>
            <person name="Tamura T."/>
        </authorList>
    </citation>
    <scope>NUCLEOTIDE SEQUENCE [LARGE SCALE GENOMIC DNA]</scope>
    <source>
        <strain evidence="2 3">NBRC 105367</strain>
    </source>
</reference>
<sequence length="154" mass="16022">MLDRHDRDGDPGEPPHVSGRRAGRVHHDLGGDPPLAGPHRAHPAALHLDPGDPYPGVDLDAELARAGRERRGERLGAQVAVAGQPTGGPHVGDVQQRQPRLGLAGESSSISRPYVVAALTCRSSSSSRSGVVASRSPPTPRQPGSSPVRSRSSA</sequence>
<dbReference type="KEGG" id="psuu:Psuf_049850"/>
<protein>
    <submittedName>
        <fullName evidence="2">Uncharacterized protein</fullName>
    </submittedName>
</protein>
<evidence type="ECO:0000256" key="1">
    <source>
        <dbReference type="SAM" id="MobiDB-lite"/>
    </source>
</evidence>
<feature type="compositionally biased region" description="Basic and acidic residues" evidence="1">
    <location>
        <begin position="1"/>
        <end position="10"/>
    </location>
</feature>
<feature type="compositionally biased region" description="Low complexity" evidence="1">
    <location>
        <begin position="122"/>
        <end position="136"/>
    </location>
</feature>
<accession>A0A6F8YNH1</accession>
<proteinExistence type="predicted"/>
<keyword evidence="3" id="KW-1185">Reference proteome</keyword>
<dbReference type="EMBL" id="AP022871">
    <property type="protein sequence ID" value="BCB87672.1"/>
    <property type="molecule type" value="Genomic_DNA"/>
</dbReference>